<evidence type="ECO:0000313" key="2">
    <source>
        <dbReference type="Proteomes" id="UP000030786"/>
    </source>
</evidence>
<protein>
    <recommendedName>
        <fullName evidence="3">YopX protein domain-containing protein</fullName>
    </recommendedName>
</protein>
<dbReference type="EMBL" id="CP009976">
    <property type="protein sequence ID" value="AIZ42528.1"/>
    <property type="molecule type" value="Genomic_DNA"/>
</dbReference>
<organism evidence="1 2">
    <name type="scientific">Cellulophaga baltica 18</name>
    <dbReference type="NCBI Taxonomy" id="1348584"/>
    <lineage>
        <taxon>Bacteria</taxon>
        <taxon>Pseudomonadati</taxon>
        <taxon>Bacteroidota</taxon>
        <taxon>Flavobacteriia</taxon>
        <taxon>Flavobacteriales</taxon>
        <taxon>Flavobacteriaceae</taxon>
        <taxon>Cellulophaga</taxon>
    </lineage>
</organism>
<evidence type="ECO:0000313" key="1">
    <source>
        <dbReference type="EMBL" id="AIZ42528.1"/>
    </source>
</evidence>
<dbReference type="AlphaFoldDB" id="A0AAU8RPD6"/>
<name>A0AAU8RPD6_9FLAO</name>
<accession>A0AAU8RPD6</accession>
<dbReference type="Proteomes" id="UP000030786">
    <property type="component" value="Chromosome"/>
</dbReference>
<evidence type="ECO:0008006" key="3">
    <source>
        <dbReference type="Google" id="ProtNLM"/>
    </source>
</evidence>
<reference evidence="1 2" key="1">
    <citation type="journal article" date="2014" name="Environ. Microbiol.">
        <title>Contrasting genomic patterns and infection strategies of two co-existing Bacteroidetes podovirus genera.</title>
        <authorList>
            <person name="Holmfeldt K."/>
            <person name="Howard-Varona C."/>
            <person name="Solonenko N."/>
            <person name="Sullivan M.B."/>
        </authorList>
    </citation>
    <scope>NUCLEOTIDE SEQUENCE [LARGE SCALE GENOMIC DNA]</scope>
    <source>
        <strain evidence="1 2">18</strain>
    </source>
</reference>
<dbReference type="KEGG" id="cbat:M666_13665"/>
<proteinExistence type="predicted"/>
<gene>
    <name evidence="1" type="ORF">M666_13665</name>
</gene>
<sequence>MAIKTLEGVYQIIGFNQDRDQSGYTGYLRLIVTSKNRVDAIWTIGGEQTQTGKGFFKDDVLVINFSYRGELKNRPKTFKGVVVYKMINDNVLDGFWSEKFGDDDYLGFEEGRRLSVDEVSKLKL</sequence>